<dbReference type="EMBL" id="KB908866">
    <property type="protein sequence ID" value="EOA81322.1"/>
    <property type="molecule type" value="Genomic_DNA"/>
</dbReference>
<keyword evidence="2" id="KW-0863">Zinc-finger</keyword>
<dbReference type="HOGENOM" id="CLU_021696_0_0_1"/>
<keyword evidence="3" id="KW-0862">Zinc</keyword>
<gene>
    <name evidence="5" type="ORF">SETTUDRAFT_157267</name>
</gene>
<dbReference type="eggNOG" id="ENOG502QXAC">
    <property type="taxonomic scope" value="Eukaryota"/>
</dbReference>
<evidence type="ECO:0000256" key="1">
    <source>
        <dbReference type="ARBA" id="ARBA00022723"/>
    </source>
</evidence>
<dbReference type="PANTHER" id="PTHR12197:SF273">
    <property type="entry name" value="MYND-TYPE ZINC FINGER PROTEIN SAMB"/>
    <property type="match status" value="1"/>
</dbReference>
<dbReference type="PANTHER" id="PTHR12197">
    <property type="entry name" value="HISTONE-LYSINE N-METHYLTRANSFERASE SMYD"/>
    <property type="match status" value="1"/>
</dbReference>
<accession>R0JYK2</accession>
<name>R0JYK2_EXST2</name>
<evidence type="ECO:0000256" key="3">
    <source>
        <dbReference type="ARBA" id="ARBA00022833"/>
    </source>
</evidence>
<sequence>MSCAGVQAWNSGLQDTILLRRKLTENLVALQHTTPEQPYSILHRLKLARAYKDLGYPDLAAGDAYKALILVDELAEEGEYHDEALEAAQADLVPEKLADLSIGAEKETVPSEYNDTITYAKTKWSRAAHDILIESLLDCGCLRSAFDYIARGMKAFPEDTTFKTHDETLSQRLRSHFGETFEDAEVDDYPDKGLVRREKYPWNDYEPDRFSAECLDFLNSELADIAPRLEVRVSELPLLTTSSTVNGTSSETKYSKQLGLFAKEDIKPGETILQEKSLLTGISRLHESYCDACSIPLSNSGDTADEIITCEECNEVFFCTEECHDLAQDHYHPSICGVSVDQSKVPAREAADYLYSLLLVRALALAQTQDLHPLELKELRYIWGDYHGKDLDTAWKADTSGRLADAFAQVPQTLFFSFHSNVLMPIHVLEQMDVNIFTESHRYDTWIFNTLYAKFRGTASAQQGLDGRPEISAVHPMWCLANHSCDPNVAWEWRGSMRFWTRKELVEWKGRDPLKGPGLKKDEEVFGHYCDVRLSVKERREWAVGALGGDCMCSRCVWEEAFERQQGIAQ</sequence>
<dbReference type="AlphaFoldDB" id="R0JYK2"/>
<dbReference type="GeneID" id="19397718"/>
<evidence type="ECO:0000313" key="5">
    <source>
        <dbReference type="EMBL" id="EOA81322.1"/>
    </source>
</evidence>
<reference evidence="5 6" key="2">
    <citation type="journal article" date="2013" name="PLoS Genet.">
        <title>Comparative genome structure, secondary metabolite, and effector coding capacity across Cochliobolus pathogens.</title>
        <authorList>
            <person name="Condon B.J."/>
            <person name="Leng Y."/>
            <person name="Wu D."/>
            <person name="Bushley K.E."/>
            <person name="Ohm R.A."/>
            <person name="Otillar R."/>
            <person name="Martin J."/>
            <person name="Schackwitz W."/>
            <person name="Grimwood J."/>
            <person name="MohdZainudin N."/>
            <person name="Xue C."/>
            <person name="Wang R."/>
            <person name="Manning V.A."/>
            <person name="Dhillon B."/>
            <person name="Tu Z.J."/>
            <person name="Steffenson B.J."/>
            <person name="Salamov A."/>
            <person name="Sun H."/>
            <person name="Lowry S."/>
            <person name="LaButti K."/>
            <person name="Han J."/>
            <person name="Copeland A."/>
            <person name="Lindquist E."/>
            <person name="Barry K."/>
            <person name="Schmutz J."/>
            <person name="Baker S.E."/>
            <person name="Ciuffetti L.M."/>
            <person name="Grigoriev I.V."/>
            <person name="Zhong S."/>
            <person name="Turgeon B.G."/>
        </authorList>
    </citation>
    <scope>NUCLEOTIDE SEQUENCE [LARGE SCALE GENOMIC DNA]</scope>
    <source>
        <strain evidence="6">28A</strain>
    </source>
</reference>
<dbReference type="Pfam" id="PF00856">
    <property type="entry name" value="SET"/>
    <property type="match status" value="1"/>
</dbReference>
<dbReference type="PROSITE" id="PS50280">
    <property type="entry name" value="SET"/>
    <property type="match status" value="1"/>
</dbReference>
<dbReference type="PROSITE" id="PS01360">
    <property type="entry name" value="ZF_MYND_1"/>
    <property type="match status" value="1"/>
</dbReference>
<dbReference type="InterPro" id="IPR050869">
    <property type="entry name" value="H3K4_H4K5_MeTrfase"/>
</dbReference>
<keyword evidence="6" id="KW-1185">Reference proteome</keyword>
<evidence type="ECO:0000313" key="6">
    <source>
        <dbReference type="Proteomes" id="UP000016935"/>
    </source>
</evidence>
<evidence type="ECO:0000256" key="2">
    <source>
        <dbReference type="ARBA" id="ARBA00022771"/>
    </source>
</evidence>
<dbReference type="STRING" id="671987.R0JYK2"/>
<dbReference type="RefSeq" id="XP_008030825.1">
    <property type="nucleotide sequence ID" value="XM_008032634.1"/>
</dbReference>
<dbReference type="InterPro" id="IPR046341">
    <property type="entry name" value="SET_dom_sf"/>
</dbReference>
<dbReference type="GO" id="GO:0005634">
    <property type="term" value="C:nucleus"/>
    <property type="evidence" value="ECO:0007669"/>
    <property type="project" value="TreeGrafter"/>
</dbReference>
<evidence type="ECO:0000259" key="4">
    <source>
        <dbReference type="PROSITE" id="PS50280"/>
    </source>
</evidence>
<dbReference type="GO" id="GO:0008270">
    <property type="term" value="F:zinc ion binding"/>
    <property type="evidence" value="ECO:0007669"/>
    <property type="project" value="UniProtKB-KW"/>
</dbReference>
<feature type="domain" description="SET" evidence="4">
    <location>
        <begin position="227"/>
        <end position="530"/>
    </location>
</feature>
<keyword evidence="1" id="KW-0479">Metal-binding</keyword>
<dbReference type="Gene3D" id="2.170.270.10">
    <property type="entry name" value="SET domain"/>
    <property type="match status" value="1"/>
</dbReference>
<dbReference type="Proteomes" id="UP000016935">
    <property type="component" value="Unassembled WGS sequence"/>
</dbReference>
<reference evidence="5 6" key="1">
    <citation type="journal article" date="2012" name="PLoS Pathog.">
        <title>Diverse lifestyles and strategies of plant pathogenesis encoded in the genomes of eighteen Dothideomycetes fungi.</title>
        <authorList>
            <person name="Ohm R.A."/>
            <person name="Feau N."/>
            <person name="Henrissat B."/>
            <person name="Schoch C.L."/>
            <person name="Horwitz B.A."/>
            <person name="Barry K.W."/>
            <person name="Condon B.J."/>
            <person name="Copeland A.C."/>
            <person name="Dhillon B."/>
            <person name="Glaser F."/>
            <person name="Hesse C.N."/>
            <person name="Kosti I."/>
            <person name="LaButti K."/>
            <person name="Lindquist E.A."/>
            <person name="Lucas S."/>
            <person name="Salamov A.A."/>
            <person name="Bradshaw R.E."/>
            <person name="Ciuffetti L."/>
            <person name="Hamelin R.C."/>
            <person name="Kema G.H.J."/>
            <person name="Lawrence C."/>
            <person name="Scott J.A."/>
            <person name="Spatafora J.W."/>
            <person name="Turgeon B.G."/>
            <person name="de Wit P.J.G.M."/>
            <person name="Zhong S."/>
            <person name="Goodwin S.B."/>
            <person name="Grigoriev I.V."/>
        </authorList>
    </citation>
    <scope>NUCLEOTIDE SEQUENCE [LARGE SCALE GENOMIC DNA]</scope>
    <source>
        <strain evidence="6">28A</strain>
    </source>
</reference>
<dbReference type="InterPro" id="IPR001214">
    <property type="entry name" value="SET_dom"/>
</dbReference>
<dbReference type="Gene3D" id="6.10.140.2220">
    <property type="match status" value="1"/>
</dbReference>
<protein>
    <recommendedName>
        <fullName evidence="4">SET domain-containing protein</fullName>
    </recommendedName>
</protein>
<dbReference type="InterPro" id="IPR002893">
    <property type="entry name" value="Znf_MYND"/>
</dbReference>
<dbReference type="SUPFAM" id="SSF82199">
    <property type="entry name" value="SET domain"/>
    <property type="match status" value="1"/>
</dbReference>
<dbReference type="OrthoDB" id="438641at2759"/>
<proteinExistence type="predicted"/>
<dbReference type="Gene3D" id="1.10.220.160">
    <property type="match status" value="1"/>
</dbReference>
<organism evidence="5 6">
    <name type="scientific">Exserohilum turcicum (strain 28A)</name>
    <name type="common">Northern leaf blight fungus</name>
    <name type="synonym">Setosphaeria turcica</name>
    <dbReference type="NCBI Taxonomy" id="671987"/>
    <lineage>
        <taxon>Eukaryota</taxon>
        <taxon>Fungi</taxon>
        <taxon>Dikarya</taxon>
        <taxon>Ascomycota</taxon>
        <taxon>Pezizomycotina</taxon>
        <taxon>Dothideomycetes</taxon>
        <taxon>Pleosporomycetidae</taxon>
        <taxon>Pleosporales</taxon>
        <taxon>Pleosporineae</taxon>
        <taxon>Pleosporaceae</taxon>
        <taxon>Exserohilum</taxon>
    </lineage>
</organism>